<dbReference type="Gene3D" id="1.20.1290.10">
    <property type="entry name" value="AhpD-like"/>
    <property type="match status" value="1"/>
</dbReference>
<organism evidence="1 2">
    <name type="scientific">Acidisarcina polymorpha</name>
    <dbReference type="NCBI Taxonomy" id="2211140"/>
    <lineage>
        <taxon>Bacteria</taxon>
        <taxon>Pseudomonadati</taxon>
        <taxon>Acidobacteriota</taxon>
        <taxon>Terriglobia</taxon>
        <taxon>Terriglobales</taxon>
        <taxon>Acidobacteriaceae</taxon>
        <taxon>Acidisarcina</taxon>
    </lineage>
</organism>
<evidence type="ECO:0000313" key="2">
    <source>
        <dbReference type="Proteomes" id="UP000253606"/>
    </source>
</evidence>
<evidence type="ECO:0000313" key="1">
    <source>
        <dbReference type="EMBL" id="AXC12064.1"/>
    </source>
</evidence>
<dbReference type="PANTHER" id="PTHR34846">
    <property type="entry name" value="4-CARBOXYMUCONOLACTONE DECARBOXYLASE FAMILY PROTEIN (AFU_ORTHOLOGUE AFUA_6G11590)"/>
    <property type="match status" value="1"/>
</dbReference>
<dbReference type="KEGG" id="abas:ACPOL_2753"/>
<dbReference type="AlphaFoldDB" id="A0A2Z5FZW3"/>
<dbReference type="Proteomes" id="UP000253606">
    <property type="component" value="Chromosome"/>
</dbReference>
<evidence type="ECO:0008006" key="3">
    <source>
        <dbReference type="Google" id="ProtNLM"/>
    </source>
</evidence>
<dbReference type="InterPro" id="IPR029032">
    <property type="entry name" value="AhpD-like"/>
</dbReference>
<dbReference type="PANTHER" id="PTHR34846:SF11">
    <property type="entry name" value="4-CARBOXYMUCONOLACTONE DECARBOXYLASE FAMILY PROTEIN (AFU_ORTHOLOGUE AFUA_6G11590)"/>
    <property type="match status" value="1"/>
</dbReference>
<keyword evidence="2" id="KW-1185">Reference proteome</keyword>
<proteinExistence type="predicted"/>
<reference evidence="1 2" key="1">
    <citation type="journal article" date="2018" name="Front. Microbiol.">
        <title>Hydrolytic Capabilities as a Key to Environmental Success: Chitinolytic and Cellulolytic Acidobacteria From Acidic Sub-arctic Soils and Boreal Peatlands.</title>
        <authorList>
            <person name="Belova S.E."/>
            <person name="Ravin N.V."/>
            <person name="Pankratov T.A."/>
            <person name="Rakitin A.L."/>
            <person name="Ivanova A.A."/>
            <person name="Beletsky A.V."/>
            <person name="Mardanov A.V."/>
            <person name="Sinninghe Damste J.S."/>
            <person name="Dedysh S.N."/>
        </authorList>
    </citation>
    <scope>NUCLEOTIDE SEQUENCE [LARGE SCALE GENOMIC DNA]</scope>
    <source>
        <strain evidence="1 2">SBC82</strain>
    </source>
</reference>
<gene>
    <name evidence="1" type="ORF">ACPOL_2753</name>
</gene>
<sequence>MGADEVKIYLIRALAATTGGYMAEISDFGTFGRFQETPVGEMSPEMKDAYDFTMKLRGVVPGPHKIWLANPALSKTIVPTGYYYQKESTLTKAEIEIVTNIINGQWRAAYGNYEHEQIGEKQGHLEPKSVEALIAGLPTSFSDPREQSICELALALANHRVVPTGLYKRCKDLLGDAGIVDVTVLMGWFTMVSLTLMAFDVPSNAVGIDQ</sequence>
<accession>A0A2Z5FZW3</accession>
<dbReference type="SUPFAM" id="SSF69118">
    <property type="entry name" value="AhpD-like"/>
    <property type="match status" value="1"/>
</dbReference>
<name>A0A2Z5FZW3_9BACT</name>
<dbReference type="EMBL" id="CP030840">
    <property type="protein sequence ID" value="AXC12064.1"/>
    <property type="molecule type" value="Genomic_DNA"/>
</dbReference>
<protein>
    <recommendedName>
        <fullName evidence="3">Carboxymuconolactone decarboxylase</fullName>
    </recommendedName>
</protein>